<dbReference type="InterPro" id="IPR009003">
    <property type="entry name" value="Peptidase_S1_PA"/>
</dbReference>
<evidence type="ECO:0000256" key="2">
    <source>
        <dbReference type="ARBA" id="ARBA00023157"/>
    </source>
</evidence>
<dbReference type="PANTHER" id="PTHR24276:SF98">
    <property type="entry name" value="FI18310P1-RELATED"/>
    <property type="match status" value="1"/>
</dbReference>
<keyword evidence="6" id="KW-1185">Reference proteome</keyword>
<name>A0ABT1ICC8_9PSEU</name>
<evidence type="ECO:0000313" key="6">
    <source>
        <dbReference type="Proteomes" id="UP001205185"/>
    </source>
</evidence>
<organism evidence="5 6">
    <name type="scientific">Actinokineospora diospyrosa</name>
    <dbReference type="NCBI Taxonomy" id="103728"/>
    <lineage>
        <taxon>Bacteria</taxon>
        <taxon>Bacillati</taxon>
        <taxon>Actinomycetota</taxon>
        <taxon>Actinomycetes</taxon>
        <taxon>Pseudonocardiales</taxon>
        <taxon>Pseudonocardiaceae</taxon>
        <taxon>Actinokineospora</taxon>
    </lineage>
</organism>
<keyword evidence="3" id="KW-0732">Signal</keyword>
<feature type="domain" description="Peptidase S1" evidence="4">
    <location>
        <begin position="34"/>
        <end position="220"/>
    </location>
</feature>
<dbReference type="InterPro" id="IPR050430">
    <property type="entry name" value="Peptidase_S1"/>
</dbReference>
<protein>
    <submittedName>
        <fullName evidence="5">Trypsin</fullName>
    </submittedName>
</protein>
<dbReference type="PANTHER" id="PTHR24276">
    <property type="entry name" value="POLYSERASE-RELATED"/>
    <property type="match status" value="1"/>
</dbReference>
<gene>
    <name evidence="5" type="ORF">LV75_002517</name>
</gene>
<comment type="caution">
    <text evidence="5">The sequence shown here is derived from an EMBL/GenBank/DDBJ whole genome shotgun (WGS) entry which is preliminary data.</text>
</comment>
<keyword evidence="2" id="KW-1015">Disulfide bond</keyword>
<dbReference type="SMART" id="SM00020">
    <property type="entry name" value="Tryp_SPc"/>
    <property type="match status" value="1"/>
</dbReference>
<dbReference type="Pfam" id="PF00089">
    <property type="entry name" value="Trypsin"/>
    <property type="match status" value="1"/>
</dbReference>
<feature type="chain" id="PRO_5045169979" evidence="3">
    <location>
        <begin position="22"/>
        <end position="221"/>
    </location>
</feature>
<dbReference type="InterPro" id="IPR043504">
    <property type="entry name" value="Peptidase_S1_PA_chymotrypsin"/>
</dbReference>
<evidence type="ECO:0000313" key="5">
    <source>
        <dbReference type="EMBL" id="MCP2270016.1"/>
    </source>
</evidence>
<proteinExistence type="inferred from homology"/>
<comment type="similarity">
    <text evidence="1">Belongs to the peptidase S1 family.</text>
</comment>
<sequence>MRTKKLLVGLLGAAAVALTGAAIPAAASPAQPAIIGGGSAQTGPWAVAIMVNGQQNCSGSIIAARWVITAKHCANSANRFHIGNVDRTAGQQRTAVRSISHPSADIILYQLNSPVSTTYAALTTTQPSVGSSEQVYGFGRTESARDSRYLKVATMRITRVSSGFIDATQGNGYTGPGDSGGPVFQNGKLIGVHSYGDTNAGTSGHVNVYTYRQWILSNATG</sequence>
<dbReference type="PROSITE" id="PS50240">
    <property type="entry name" value="TRYPSIN_DOM"/>
    <property type="match status" value="1"/>
</dbReference>
<dbReference type="SUPFAM" id="SSF50494">
    <property type="entry name" value="Trypsin-like serine proteases"/>
    <property type="match status" value="1"/>
</dbReference>
<evidence type="ECO:0000256" key="1">
    <source>
        <dbReference type="ARBA" id="ARBA00007664"/>
    </source>
</evidence>
<dbReference type="InterPro" id="IPR001254">
    <property type="entry name" value="Trypsin_dom"/>
</dbReference>
<dbReference type="Proteomes" id="UP001205185">
    <property type="component" value="Unassembled WGS sequence"/>
</dbReference>
<reference evidence="5 6" key="1">
    <citation type="submission" date="2022-06" db="EMBL/GenBank/DDBJ databases">
        <title>Genomic Encyclopedia of Archaeal and Bacterial Type Strains, Phase II (KMG-II): from individual species to whole genera.</title>
        <authorList>
            <person name="Goeker M."/>
        </authorList>
    </citation>
    <scope>NUCLEOTIDE SEQUENCE [LARGE SCALE GENOMIC DNA]</scope>
    <source>
        <strain evidence="5 6">DSM 44255</strain>
    </source>
</reference>
<accession>A0ABT1ICC8</accession>
<dbReference type="RefSeq" id="WP_253887003.1">
    <property type="nucleotide sequence ID" value="NZ_BAAAVB010000013.1"/>
</dbReference>
<evidence type="ECO:0000256" key="3">
    <source>
        <dbReference type="SAM" id="SignalP"/>
    </source>
</evidence>
<dbReference type="InterPro" id="IPR001314">
    <property type="entry name" value="Peptidase_S1A"/>
</dbReference>
<dbReference type="Gene3D" id="2.40.10.10">
    <property type="entry name" value="Trypsin-like serine proteases"/>
    <property type="match status" value="1"/>
</dbReference>
<dbReference type="PRINTS" id="PR00722">
    <property type="entry name" value="CHYMOTRYPSIN"/>
</dbReference>
<evidence type="ECO:0000259" key="4">
    <source>
        <dbReference type="PROSITE" id="PS50240"/>
    </source>
</evidence>
<feature type="signal peptide" evidence="3">
    <location>
        <begin position="1"/>
        <end position="21"/>
    </location>
</feature>
<dbReference type="EMBL" id="JAMTCO010000006">
    <property type="protein sequence ID" value="MCP2270016.1"/>
    <property type="molecule type" value="Genomic_DNA"/>
</dbReference>